<dbReference type="EMBL" id="SMAD01000001">
    <property type="protein sequence ID" value="TCS89806.1"/>
    <property type="molecule type" value="Genomic_DNA"/>
</dbReference>
<dbReference type="EMBL" id="SMAD01000010">
    <property type="protein sequence ID" value="TCS85907.1"/>
    <property type="molecule type" value="Genomic_DNA"/>
</dbReference>
<keyword evidence="3" id="KW-1185">Reference proteome</keyword>
<protein>
    <submittedName>
        <fullName evidence="2">Uncharacterized protein</fullName>
    </submittedName>
</protein>
<evidence type="ECO:0000313" key="1">
    <source>
        <dbReference type="EMBL" id="TCS85907.1"/>
    </source>
</evidence>
<proteinExistence type="predicted"/>
<reference evidence="2 3" key="1">
    <citation type="submission" date="2019-03" db="EMBL/GenBank/DDBJ databases">
        <title>Genomic Encyclopedia of Type Strains, Phase IV (KMG-IV): sequencing the most valuable type-strain genomes for metagenomic binning, comparative biology and taxonomic classification.</title>
        <authorList>
            <person name="Goeker M."/>
        </authorList>
    </citation>
    <scope>NUCLEOTIDE SEQUENCE [LARGE SCALE GENOMIC DNA]</scope>
    <source>
        <strain evidence="2 3">DSM 21100</strain>
    </source>
</reference>
<feature type="non-terminal residue" evidence="2">
    <location>
        <position position="1"/>
    </location>
</feature>
<accession>A0A4R3KXT5</accession>
<evidence type="ECO:0000313" key="2">
    <source>
        <dbReference type="EMBL" id="TCS89806.1"/>
    </source>
</evidence>
<gene>
    <name evidence="2" type="ORF">EDD80_1011</name>
    <name evidence="1" type="ORF">EDD80_110106</name>
</gene>
<name>A0A4R3KXT5_9SPHI</name>
<dbReference type="Proteomes" id="UP000295807">
    <property type="component" value="Unassembled WGS sequence"/>
</dbReference>
<evidence type="ECO:0000313" key="3">
    <source>
        <dbReference type="Proteomes" id="UP000295807"/>
    </source>
</evidence>
<dbReference type="AlphaFoldDB" id="A0A4R3KXT5"/>
<sequence length="45" mass="5114">SHMNQAFPKKYFRHLGLESLLDRYLIYKKTVGTGTAGYGTVRPVV</sequence>
<comment type="caution">
    <text evidence="2">The sequence shown here is derived from an EMBL/GenBank/DDBJ whole genome shotgun (WGS) entry which is preliminary data.</text>
</comment>
<organism evidence="2 3">
    <name type="scientific">Anseongella ginsenosidimutans</name>
    <dbReference type="NCBI Taxonomy" id="496056"/>
    <lineage>
        <taxon>Bacteria</taxon>
        <taxon>Pseudomonadati</taxon>
        <taxon>Bacteroidota</taxon>
        <taxon>Sphingobacteriia</taxon>
        <taxon>Sphingobacteriales</taxon>
        <taxon>Sphingobacteriaceae</taxon>
        <taxon>Anseongella</taxon>
    </lineage>
</organism>